<organism evidence="2 3">
    <name type="scientific">Dermatophagoides pteronyssinus</name>
    <name type="common">European house dust mite</name>
    <dbReference type="NCBI Taxonomy" id="6956"/>
    <lineage>
        <taxon>Eukaryota</taxon>
        <taxon>Metazoa</taxon>
        <taxon>Ecdysozoa</taxon>
        <taxon>Arthropoda</taxon>
        <taxon>Chelicerata</taxon>
        <taxon>Arachnida</taxon>
        <taxon>Acari</taxon>
        <taxon>Acariformes</taxon>
        <taxon>Sarcoptiformes</taxon>
        <taxon>Astigmata</taxon>
        <taxon>Psoroptidia</taxon>
        <taxon>Analgoidea</taxon>
        <taxon>Pyroglyphidae</taxon>
        <taxon>Dermatophagoidinae</taxon>
        <taxon>Dermatophagoides</taxon>
    </lineage>
</organism>
<comment type="caution">
    <text evidence="2">The sequence shown here is derived from an EMBL/GenBank/DDBJ whole genome shotgun (WGS) entry which is preliminary data.</text>
</comment>
<dbReference type="EMBL" id="NJHN03000037">
    <property type="protein sequence ID" value="KAH9421911.1"/>
    <property type="molecule type" value="Genomic_DNA"/>
</dbReference>
<feature type="domain" description="BMERB" evidence="1">
    <location>
        <begin position="1"/>
        <end position="77"/>
    </location>
</feature>
<gene>
    <name evidence="2" type="primary">EHBP1_2</name>
    <name evidence="2" type="ORF">DERP_002201</name>
</gene>
<reference evidence="2 3" key="1">
    <citation type="journal article" date="2018" name="J. Allergy Clin. Immunol.">
        <title>High-quality assembly of Dermatophagoides pteronyssinus genome and transcriptome reveals a wide range of novel allergens.</title>
        <authorList>
            <person name="Liu X.Y."/>
            <person name="Yang K.Y."/>
            <person name="Wang M.Q."/>
            <person name="Kwok J.S."/>
            <person name="Zeng X."/>
            <person name="Yang Z."/>
            <person name="Xiao X.J."/>
            <person name="Lau C.P."/>
            <person name="Li Y."/>
            <person name="Huang Z.M."/>
            <person name="Ba J.G."/>
            <person name="Yim A.K."/>
            <person name="Ouyang C.Y."/>
            <person name="Ngai S.M."/>
            <person name="Chan T.F."/>
            <person name="Leung E.L."/>
            <person name="Liu L."/>
            <person name="Liu Z.G."/>
            <person name="Tsui S.K."/>
        </authorList>
    </citation>
    <scope>NUCLEOTIDE SEQUENCE [LARGE SCALE GENOMIC DNA]</scope>
    <source>
        <strain evidence="2">Derp</strain>
    </source>
</reference>
<accession>A0ABQ8JH22</accession>
<evidence type="ECO:0000259" key="1">
    <source>
        <dbReference type="PROSITE" id="PS51848"/>
    </source>
</evidence>
<name>A0ABQ8JH22_DERPT</name>
<dbReference type="Pfam" id="PF12130">
    <property type="entry name" value="bMERB_dom"/>
    <property type="match status" value="1"/>
</dbReference>
<keyword evidence="3" id="KW-1185">Reference proteome</keyword>
<dbReference type="Proteomes" id="UP000887458">
    <property type="component" value="Unassembled WGS sequence"/>
</dbReference>
<sequence>MGIVDCPSIDSIMEKEADMNRRYDELKTELHNLMLIEDFQKTDEQRTREKQLLDELVKIVDKRNELVQHLDNQEKAM</sequence>
<proteinExistence type="predicted"/>
<dbReference type="InterPro" id="IPR022735">
    <property type="entry name" value="bMERB_dom"/>
</dbReference>
<reference evidence="2 3" key="2">
    <citation type="journal article" date="2022" name="Mol. Biol. Evol.">
        <title>Comparative Genomics Reveals Insights into the Divergent Evolution of Astigmatic Mites and Household Pest Adaptations.</title>
        <authorList>
            <person name="Xiong Q."/>
            <person name="Wan A.T."/>
            <person name="Liu X."/>
            <person name="Fung C.S."/>
            <person name="Xiao X."/>
            <person name="Malainual N."/>
            <person name="Hou J."/>
            <person name="Wang L."/>
            <person name="Wang M."/>
            <person name="Yang K.Y."/>
            <person name="Cui Y."/>
            <person name="Leung E.L."/>
            <person name="Nong W."/>
            <person name="Shin S.K."/>
            <person name="Au S.W."/>
            <person name="Jeong K.Y."/>
            <person name="Chew F.T."/>
            <person name="Hui J.H."/>
            <person name="Leung T.F."/>
            <person name="Tungtrongchitr A."/>
            <person name="Zhong N."/>
            <person name="Liu Z."/>
            <person name="Tsui S.K."/>
        </authorList>
    </citation>
    <scope>NUCLEOTIDE SEQUENCE [LARGE SCALE GENOMIC DNA]</scope>
    <source>
        <strain evidence="2">Derp</strain>
    </source>
</reference>
<evidence type="ECO:0000313" key="3">
    <source>
        <dbReference type="Proteomes" id="UP000887458"/>
    </source>
</evidence>
<protein>
    <submittedName>
        <fullName evidence="2">DUF3585</fullName>
    </submittedName>
</protein>
<dbReference type="PROSITE" id="PS51848">
    <property type="entry name" value="BMERB"/>
    <property type="match status" value="1"/>
</dbReference>
<evidence type="ECO:0000313" key="2">
    <source>
        <dbReference type="EMBL" id="KAH9421911.1"/>
    </source>
</evidence>